<dbReference type="Proteomes" id="UP001473302">
    <property type="component" value="Unassembled WGS sequence"/>
</dbReference>
<comment type="caution">
    <text evidence="1">The sequence shown here is derived from an EMBL/GenBank/DDBJ whole genome shotgun (WGS) entry which is preliminary data.</text>
</comment>
<reference evidence="1 2" key="1">
    <citation type="submission" date="2024-04" db="EMBL/GenBank/DDBJ databases">
        <title>genome sequences of Mucor flavus KT1a and Helicostylum pulchrum KT1b strains isolated from the surface of a dry-aged beef.</title>
        <authorList>
            <person name="Toyotome T."/>
            <person name="Hosono M."/>
            <person name="Torimaru M."/>
            <person name="Fukuda K."/>
            <person name="Mikami N."/>
        </authorList>
    </citation>
    <scope>NUCLEOTIDE SEQUENCE [LARGE SCALE GENOMIC DNA]</scope>
    <source>
        <strain evidence="1 2">KT1a</strain>
    </source>
</reference>
<evidence type="ECO:0000313" key="1">
    <source>
        <dbReference type="EMBL" id="GAA5811968.1"/>
    </source>
</evidence>
<accession>A0ABP9YYP6</accession>
<organism evidence="1 2">
    <name type="scientific">Mucor flavus</name>
    <dbReference type="NCBI Taxonomy" id="439312"/>
    <lineage>
        <taxon>Eukaryota</taxon>
        <taxon>Fungi</taxon>
        <taxon>Fungi incertae sedis</taxon>
        <taxon>Mucoromycota</taxon>
        <taxon>Mucoromycotina</taxon>
        <taxon>Mucoromycetes</taxon>
        <taxon>Mucorales</taxon>
        <taxon>Mucorineae</taxon>
        <taxon>Mucoraceae</taxon>
        <taxon>Mucor</taxon>
    </lineage>
</organism>
<gene>
    <name evidence="1" type="ORF">MFLAVUS_005415</name>
</gene>
<keyword evidence="2" id="KW-1185">Reference proteome</keyword>
<dbReference type="EMBL" id="BAABUK010000011">
    <property type="protein sequence ID" value="GAA5811968.1"/>
    <property type="molecule type" value="Genomic_DNA"/>
</dbReference>
<sequence length="80" mass="8887">MLVSLFYDVRIKSRSRPPVPNTSEKSNAASFQRREISEPIQTCQNKLKDATVELTAVRDVVSGFTSGQGYFAALGVQHKE</sequence>
<protein>
    <submittedName>
        <fullName evidence="1">Uncharacterized protein</fullName>
    </submittedName>
</protein>
<name>A0ABP9YYP6_9FUNG</name>
<proteinExistence type="predicted"/>
<evidence type="ECO:0000313" key="2">
    <source>
        <dbReference type="Proteomes" id="UP001473302"/>
    </source>
</evidence>